<organism evidence="2 3">
    <name type="scientific">Fervidibacillus halotolerans</name>
    <dbReference type="NCBI Taxonomy" id="2980027"/>
    <lineage>
        <taxon>Bacteria</taxon>
        <taxon>Bacillati</taxon>
        <taxon>Bacillota</taxon>
        <taxon>Bacilli</taxon>
        <taxon>Bacillales</taxon>
        <taxon>Bacillaceae</taxon>
        <taxon>Fervidibacillus</taxon>
    </lineage>
</organism>
<dbReference type="RefSeq" id="WP_275421257.1">
    <property type="nucleotide sequence ID" value="NZ_CP106877.1"/>
</dbReference>
<keyword evidence="1" id="KW-0472">Membrane</keyword>
<keyword evidence="1" id="KW-0812">Transmembrane</keyword>
<name>A0A9E8M1E7_9BACI</name>
<protein>
    <submittedName>
        <fullName evidence="2">Uncharacterized protein</fullName>
    </submittedName>
</protein>
<reference evidence="2" key="1">
    <citation type="submission" date="2022-09" db="EMBL/GenBank/DDBJ databases">
        <title>Complete Genomes of Fervidibacillus albus and Fervidibacillus halotolerans isolated from tidal flat sediments.</title>
        <authorList>
            <person name="Kwon K.K."/>
            <person name="Yang S.-H."/>
            <person name="Park M.J."/>
            <person name="Oh H.-M."/>
        </authorList>
    </citation>
    <scope>NUCLEOTIDE SEQUENCE</scope>
    <source>
        <strain evidence="2">MEBiC13594</strain>
    </source>
</reference>
<keyword evidence="1" id="KW-1133">Transmembrane helix</keyword>
<keyword evidence="3" id="KW-1185">Reference proteome</keyword>
<gene>
    <name evidence="2" type="ORF">OE105_03020</name>
</gene>
<evidence type="ECO:0000313" key="2">
    <source>
        <dbReference type="EMBL" id="WAA13115.1"/>
    </source>
</evidence>
<sequence>MTKYIVGVSILIVFLIVFITMIFIRKRKKAVDDPTNRLFSNPNSKIQQADYTYMTCERCRKRNYVNKNSLHKLCNNCGWNLTEPYVHKIVHIKDISKDLKAEQLAKMNVNDRLYVYIDHIMKEGNKVATVGVYDSNYQLIGTVDEEIAKDLIPKIDMSARVFGKLKKKHPHGVEVLITNDVQKMWSY</sequence>
<dbReference type="Proteomes" id="UP001164726">
    <property type="component" value="Chromosome"/>
</dbReference>
<proteinExistence type="predicted"/>
<dbReference type="AlphaFoldDB" id="A0A9E8M1E7"/>
<dbReference type="KEGG" id="fhl:OE105_03020"/>
<accession>A0A9E8M1E7</accession>
<dbReference type="EMBL" id="CP106877">
    <property type="protein sequence ID" value="WAA13115.1"/>
    <property type="molecule type" value="Genomic_DNA"/>
</dbReference>
<feature type="transmembrane region" description="Helical" evidence="1">
    <location>
        <begin position="6"/>
        <end position="24"/>
    </location>
</feature>
<evidence type="ECO:0000256" key="1">
    <source>
        <dbReference type="SAM" id="Phobius"/>
    </source>
</evidence>
<evidence type="ECO:0000313" key="3">
    <source>
        <dbReference type="Proteomes" id="UP001164726"/>
    </source>
</evidence>